<comment type="similarity">
    <text evidence="7">Belongs to the binding-protein-dependent transport system permease family.</text>
</comment>
<evidence type="ECO:0000259" key="8">
    <source>
        <dbReference type="PROSITE" id="PS50928"/>
    </source>
</evidence>
<dbReference type="EMBL" id="VCQT01000019">
    <property type="protein sequence ID" value="TMW14147.1"/>
    <property type="molecule type" value="Genomic_DNA"/>
</dbReference>
<keyword evidence="5 7" id="KW-1133">Transmembrane helix</keyword>
<reference evidence="9 10" key="1">
    <citation type="submission" date="2019-05" db="EMBL/GenBank/DDBJ databases">
        <title>Genome of Alcanivorax gelatiniphagus, an oil degrading marine bacteria.</title>
        <authorList>
            <person name="Kwon K.K."/>
        </authorList>
    </citation>
    <scope>NUCLEOTIDE SEQUENCE [LARGE SCALE GENOMIC DNA]</scope>
    <source>
        <strain evidence="9 10">MEBiC 08158</strain>
    </source>
</reference>
<accession>A0ABY2XQX6</accession>
<evidence type="ECO:0000256" key="5">
    <source>
        <dbReference type="ARBA" id="ARBA00022989"/>
    </source>
</evidence>
<feature type="domain" description="ABC transmembrane type-1" evidence="8">
    <location>
        <begin position="127"/>
        <end position="342"/>
    </location>
</feature>
<evidence type="ECO:0000256" key="4">
    <source>
        <dbReference type="ARBA" id="ARBA00022692"/>
    </source>
</evidence>
<organism evidence="9 10">
    <name type="scientific">Alloalcanivorax gelatiniphagus</name>
    <dbReference type="NCBI Taxonomy" id="1194167"/>
    <lineage>
        <taxon>Bacteria</taxon>
        <taxon>Pseudomonadati</taxon>
        <taxon>Pseudomonadota</taxon>
        <taxon>Gammaproteobacteria</taxon>
        <taxon>Oceanospirillales</taxon>
        <taxon>Alcanivoracaceae</taxon>
        <taxon>Alloalcanivorax</taxon>
    </lineage>
</organism>
<protein>
    <submittedName>
        <fullName evidence="9">Microcin C ABC transporter permease YejB</fullName>
    </submittedName>
</protein>
<evidence type="ECO:0000313" key="10">
    <source>
        <dbReference type="Proteomes" id="UP000739180"/>
    </source>
</evidence>
<feature type="transmembrane region" description="Helical" evidence="7">
    <location>
        <begin position="276"/>
        <end position="303"/>
    </location>
</feature>
<name>A0ABY2XQX6_9GAMM</name>
<proteinExistence type="inferred from homology"/>
<comment type="caution">
    <text evidence="9">The sequence shown here is derived from an EMBL/GenBank/DDBJ whole genome shotgun (WGS) entry which is preliminary data.</text>
</comment>
<dbReference type="SUPFAM" id="SSF161098">
    <property type="entry name" value="MetI-like"/>
    <property type="match status" value="1"/>
</dbReference>
<dbReference type="PROSITE" id="PS50928">
    <property type="entry name" value="ABC_TM1"/>
    <property type="match status" value="1"/>
</dbReference>
<feature type="transmembrane region" description="Helical" evidence="7">
    <location>
        <begin position="127"/>
        <end position="150"/>
    </location>
</feature>
<dbReference type="Pfam" id="PF00528">
    <property type="entry name" value="BPD_transp_1"/>
    <property type="match status" value="1"/>
</dbReference>
<evidence type="ECO:0000256" key="1">
    <source>
        <dbReference type="ARBA" id="ARBA00004651"/>
    </source>
</evidence>
<keyword evidence="6 7" id="KW-0472">Membrane</keyword>
<dbReference type="PANTHER" id="PTHR30465">
    <property type="entry name" value="INNER MEMBRANE ABC TRANSPORTER"/>
    <property type="match status" value="1"/>
</dbReference>
<keyword evidence="4 7" id="KW-0812">Transmembrane</keyword>
<dbReference type="InterPro" id="IPR035906">
    <property type="entry name" value="MetI-like_sf"/>
</dbReference>
<dbReference type="PANTHER" id="PTHR30465:SF66">
    <property type="entry name" value="INNER MEMBRANE ABC TRANSPORTER PERMEASE PROTEIN YEJB"/>
    <property type="match status" value="1"/>
</dbReference>
<dbReference type="Proteomes" id="UP000739180">
    <property type="component" value="Unassembled WGS sequence"/>
</dbReference>
<comment type="subcellular location">
    <subcellularLocation>
        <location evidence="1 7">Cell membrane</location>
        <topology evidence="1 7">Multi-pass membrane protein</topology>
    </subcellularLocation>
</comment>
<dbReference type="NCBIfam" id="NF011712">
    <property type="entry name" value="PRK15133.1"/>
    <property type="match status" value="1"/>
</dbReference>
<sequence>MLVYILKRLALIVPTLFGILLLNFVIVQAAPGGPVEKALAQLQGLGGGGAGAGFAGNTADFVGSGGADYRGSRGLPPELIQRIEKLYGFDKPAPERFWLMIKRYLTFDFGESYYRDRPVGQLILERLPVSISLGLWSTLITYLVAIPLGIRKAVRDGSRFDVWTSTAIVVGYAIPSFLIAILLVVLFAGGSYLEWFPLRGLTSDDFEQLSAFGKVIDYIHHITLPTLAIVIGNFATLTMLTKNSFLDEIGKQYVQTARAKGLTENRVLYGHVFRNAMLIIIAGFPAAFVGMFFTGVLLIEYIFSLDGLGLLGFESVINRDYPVVFGTLFIFTLLGMLLKLVSDLTYMWVDPRIDFERRSR</sequence>
<evidence type="ECO:0000256" key="3">
    <source>
        <dbReference type="ARBA" id="ARBA00022475"/>
    </source>
</evidence>
<keyword evidence="10" id="KW-1185">Reference proteome</keyword>
<keyword evidence="3" id="KW-1003">Cell membrane</keyword>
<evidence type="ECO:0000256" key="2">
    <source>
        <dbReference type="ARBA" id="ARBA00022448"/>
    </source>
</evidence>
<feature type="transmembrane region" description="Helical" evidence="7">
    <location>
        <begin position="162"/>
        <end position="188"/>
    </location>
</feature>
<dbReference type="Gene3D" id="1.10.3720.10">
    <property type="entry name" value="MetI-like"/>
    <property type="match status" value="1"/>
</dbReference>
<evidence type="ECO:0000313" key="9">
    <source>
        <dbReference type="EMBL" id="TMW14147.1"/>
    </source>
</evidence>
<keyword evidence="2 7" id="KW-0813">Transport</keyword>
<evidence type="ECO:0000256" key="7">
    <source>
        <dbReference type="RuleBase" id="RU363032"/>
    </source>
</evidence>
<dbReference type="RefSeq" id="WP_138771387.1">
    <property type="nucleotide sequence ID" value="NZ_JBHSSX010000010.1"/>
</dbReference>
<gene>
    <name evidence="9" type="ORF">FGS76_04265</name>
</gene>
<dbReference type="InterPro" id="IPR000515">
    <property type="entry name" value="MetI-like"/>
</dbReference>
<feature type="transmembrane region" description="Helical" evidence="7">
    <location>
        <begin position="323"/>
        <end position="349"/>
    </location>
</feature>
<feature type="transmembrane region" description="Helical" evidence="7">
    <location>
        <begin position="218"/>
        <end position="241"/>
    </location>
</feature>
<evidence type="ECO:0000256" key="6">
    <source>
        <dbReference type="ARBA" id="ARBA00023136"/>
    </source>
</evidence>
<dbReference type="CDD" id="cd06261">
    <property type="entry name" value="TM_PBP2"/>
    <property type="match status" value="1"/>
</dbReference>